<proteinExistence type="predicted"/>
<evidence type="ECO:0000313" key="8">
    <source>
        <dbReference type="Proteomes" id="UP001302367"/>
    </source>
</evidence>
<dbReference type="OrthoDB" id="417877at2759"/>
<dbReference type="GO" id="GO:0044550">
    <property type="term" value="P:secondary metabolite biosynthetic process"/>
    <property type="evidence" value="ECO:0007669"/>
    <property type="project" value="TreeGrafter"/>
</dbReference>
<dbReference type="Gene3D" id="3.50.50.60">
    <property type="entry name" value="FAD/NAD(P)-binding domain"/>
    <property type="match status" value="1"/>
</dbReference>
<evidence type="ECO:0000256" key="3">
    <source>
        <dbReference type="ARBA" id="ARBA00023002"/>
    </source>
</evidence>
<evidence type="ECO:0000256" key="1">
    <source>
        <dbReference type="ARBA" id="ARBA00022630"/>
    </source>
</evidence>
<dbReference type="Proteomes" id="UP000230605">
    <property type="component" value="Chromosome 2"/>
</dbReference>
<sequence length="433" mass="48346">MTNKKNFEIAVVGGGISGLTLGIALHSRNIPVTIYEQASHFAEIGAGVSLTSNAVQAMKHCNQGIYEAFERVRTKNLWPSKEKVWFDYHDGYHHKSNPKETHAFTISNSLGQAGVHRAHYLDQLVKLFPEERAVFGKRLESLEREGEKDGGKWVLKFHDGSEAKADAVVGCDGIKSSVRKMLYGKDDPRSYPTYTHKYAYRALADMEQAVEAVGEEKAKNSCMHMGPGGHMLTFPVQHGKILNIVAFKTTTSDWPDYNRLTRPATREDALKDFADYGHDVISLLKLCKPNLDIWAIFHLGDNPLPYFAKNTICLIGDAAHATSPHHGAGAGMCIEDSAVLADLLADENVRTQQDIEAAFEVFDEQRRERGHFLVQTSQHIGNCYEWLAEGVGEDFKKIECEINSRNAKLQDVDVEAMCRRAKEQLQVKLTSSP</sequence>
<keyword evidence="1" id="KW-0285">Flavoprotein</keyword>
<dbReference type="Pfam" id="PF01494">
    <property type="entry name" value="FAD_binding_3"/>
    <property type="match status" value="1"/>
</dbReference>
<dbReference type="FunFam" id="3.50.50.60:FF:000153">
    <property type="entry name" value="Salicylate hydroxylase, putative"/>
    <property type="match status" value="1"/>
</dbReference>
<dbReference type="SUPFAM" id="SSF54373">
    <property type="entry name" value="FAD-linked reductases, C-terminal domain"/>
    <property type="match status" value="1"/>
</dbReference>
<evidence type="ECO:0000313" key="5">
    <source>
        <dbReference type="EMBL" id="PIA97643.1"/>
    </source>
</evidence>
<evidence type="ECO:0000313" key="7">
    <source>
        <dbReference type="Proteomes" id="UP000230605"/>
    </source>
</evidence>
<keyword evidence="8" id="KW-1185">Reference proteome</keyword>
<dbReference type="PANTHER" id="PTHR46720">
    <property type="entry name" value="HYDROXYLASE, PUTATIVE (AFU_ORTHOLOGUE AFUA_3G01460)-RELATED"/>
    <property type="match status" value="1"/>
</dbReference>
<organism evidence="5 7">
    <name type="scientific">Cercospora beticola</name>
    <name type="common">Sugarbeet leaf spot fungus</name>
    <dbReference type="NCBI Taxonomy" id="122368"/>
    <lineage>
        <taxon>Eukaryota</taxon>
        <taxon>Fungi</taxon>
        <taxon>Dikarya</taxon>
        <taxon>Ascomycota</taxon>
        <taxon>Pezizomycotina</taxon>
        <taxon>Dothideomycetes</taxon>
        <taxon>Dothideomycetidae</taxon>
        <taxon>Mycosphaerellales</taxon>
        <taxon>Mycosphaerellaceae</taxon>
        <taxon>Cercospora</taxon>
    </lineage>
</organism>
<dbReference type="InterPro" id="IPR036188">
    <property type="entry name" value="FAD/NAD-bd_sf"/>
</dbReference>
<accession>A0A2G5HZD8</accession>
<reference evidence="6 8" key="2">
    <citation type="submission" date="2023-09" db="EMBL/GenBank/DDBJ databases">
        <title>Complete-Gapless Cercospora beticola genome.</title>
        <authorList>
            <person name="Wyatt N.A."/>
            <person name="Spanner R.E."/>
            <person name="Bolton M.D."/>
        </authorList>
    </citation>
    <scope>NUCLEOTIDE SEQUENCE [LARGE SCALE GENOMIC DNA]</scope>
    <source>
        <strain evidence="6">Cb09-40</strain>
    </source>
</reference>
<keyword evidence="2" id="KW-0274">FAD</keyword>
<dbReference type="InterPro" id="IPR002938">
    <property type="entry name" value="FAD-bd"/>
</dbReference>
<dbReference type="GO" id="GO:0016491">
    <property type="term" value="F:oxidoreductase activity"/>
    <property type="evidence" value="ECO:0007669"/>
    <property type="project" value="UniProtKB-KW"/>
</dbReference>
<dbReference type="GO" id="GO:0071949">
    <property type="term" value="F:FAD binding"/>
    <property type="evidence" value="ECO:0007669"/>
    <property type="project" value="InterPro"/>
</dbReference>
<protein>
    <submittedName>
        <fullName evidence="5">Salicylate hydroxylase</fullName>
    </submittedName>
</protein>
<keyword evidence="3" id="KW-0560">Oxidoreductase</keyword>
<evidence type="ECO:0000313" key="6">
    <source>
        <dbReference type="EMBL" id="WPA98881.1"/>
    </source>
</evidence>
<dbReference type="InterPro" id="IPR051104">
    <property type="entry name" value="FAD_monoxygenase"/>
</dbReference>
<evidence type="ECO:0000259" key="4">
    <source>
        <dbReference type="Pfam" id="PF01494"/>
    </source>
</evidence>
<feature type="domain" description="FAD-binding" evidence="4">
    <location>
        <begin position="8"/>
        <end position="371"/>
    </location>
</feature>
<dbReference type="PRINTS" id="PR00420">
    <property type="entry name" value="RNGMNOXGNASE"/>
</dbReference>
<reference evidence="5 7" key="1">
    <citation type="submission" date="2015-10" db="EMBL/GenBank/DDBJ databases">
        <title>The cercosporin biosynthetic gene cluster was horizontally transferred to several fungal lineages and shown to be expanded in Cercospora beticola based on microsynteny with recipient genomes.</title>
        <authorList>
            <person name="De Jonge R."/>
            <person name="Ebert M.K."/>
            <person name="Suttle J.C."/>
            <person name="Jurick Ii W.M."/>
            <person name="Secor G.A."/>
            <person name="Thomma B.P."/>
            <person name="Van De Peer Y."/>
            <person name="Bolton M.D."/>
        </authorList>
    </citation>
    <scope>NUCLEOTIDE SEQUENCE [LARGE SCALE GENOMIC DNA]</scope>
    <source>
        <strain evidence="5 7">09-40</strain>
    </source>
</reference>
<dbReference type="AlphaFoldDB" id="A0A2G5HZD8"/>
<name>A0A2G5HZD8_CERBT</name>
<dbReference type="Proteomes" id="UP001302367">
    <property type="component" value="Chromosome 2"/>
</dbReference>
<evidence type="ECO:0000256" key="2">
    <source>
        <dbReference type="ARBA" id="ARBA00022827"/>
    </source>
</evidence>
<gene>
    <name evidence="5" type="ORF">CB0940_06262</name>
    <name evidence="6" type="ORF">RHO25_003494</name>
</gene>
<dbReference type="PANTHER" id="PTHR46720:SF3">
    <property type="entry name" value="FAD-BINDING DOMAIN-CONTAINING PROTEIN-RELATED"/>
    <property type="match status" value="1"/>
</dbReference>
<dbReference type="EMBL" id="LKMD01000102">
    <property type="protein sequence ID" value="PIA97643.1"/>
    <property type="molecule type" value="Genomic_DNA"/>
</dbReference>
<dbReference type="EMBL" id="CP134185">
    <property type="protein sequence ID" value="WPA98881.1"/>
    <property type="molecule type" value="Genomic_DNA"/>
</dbReference>
<dbReference type="SUPFAM" id="SSF51905">
    <property type="entry name" value="FAD/NAD(P)-binding domain"/>
    <property type="match status" value="1"/>
</dbReference>